<evidence type="ECO:0000256" key="3">
    <source>
        <dbReference type="ARBA" id="ARBA00022741"/>
    </source>
</evidence>
<evidence type="ECO:0000259" key="5">
    <source>
        <dbReference type="PROSITE" id="PS50893"/>
    </source>
</evidence>
<dbReference type="PANTHER" id="PTHR43335">
    <property type="entry name" value="ABC TRANSPORTER, ATP-BINDING PROTEIN"/>
    <property type="match status" value="1"/>
</dbReference>
<dbReference type="Gene3D" id="3.40.50.300">
    <property type="entry name" value="P-loop containing nucleotide triphosphate hydrolases"/>
    <property type="match status" value="1"/>
</dbReference>
<dbReference type="Pfam" id="PF00005">
    <property type="entry name" value="ABC_tran"/>
    <property type="match status" value="1"/>
</dbReference>
<dbReference type="AlphaFoldDB" id="A0A401FTU9"/>
<evidence type="ECO:0000256" key="1">
    <source>
        <dbReference type="ARBA" id="ARBA00005417"/>
    </source>
</evidence>
<dbReference type="Proteomes" id="UP000288096">
    <property type="component" value="Unassembled WGS sequence"/>
</dbReference>
<proteinExistence type="inferred from homology"/>
<gene>
    <name evidence="6" type="ORF">DENIS_1332</name>
</gene>
<protein>
    <submittedName>
        <fullName evidence="6">ABC transporter ATP-binding protein</fullName>
    </submittedName>
</protein>
<evidence type="ECO:0000313" key="6">
    <source>
        <dbReference type="EMBL" id="GBC60380.1"/>
    </source>
</evidence>
<evidence type="ECO:0000256" key="2">
    <source>
        <dbReference type="ARBA" id="ARBA00022448"/>
    </source>
</evidence>
<name>A0A401FTU9_9BACT</name>
<keyword evidence="4 6" id="KW-0067">ATP-binding</keyword>
<dbReference type="PANTHER" id="PTHR43335:SF11">
    <property type="entry name" value="ABC TRANSPORTER RELATED"/>
    <property type="match status" value="1"/>
</dbReference>
<comment type="caution">
    <text evidence="6">The sequence shown here is derived from an EMBL/GenBank/DDBJ whole genome shotgun (WGS) entry which is preliminary data.</text>
</comment>
<dbReference type="OrthoDB" id="9809450at2"/>
<keyword evidence="7" id="KW-1185">Reference proteome</keyword>
<dbReference type="EMBL" id="BEXT01000001">
    <property type="protein sequence ID" value="GBC60380.1"/>
    <property type="molecule type" value="Genomic_DNA"/>
</dbReference>
<dbReference type="InterPro" id="IPR003593">
    <property type="entry name" value="AAA+_ATPase"/>
</dbReference>
<dbReference type="InterPro" id="IPR003439">
    <property type="entry name" value="ABC_transporter-like_ATP-bd"/>
</dbReference>
<dbReference type="CDD" id="cd03230">
    <property type="entry name" value="ABC_DR_subfamily_A"/>
    <property type="match status" value="1"/>
</dbReference>
<dbReference type="InterPro" id="IPR017871">
    <property type="entry name" value="ABC_transporter-like_CS"/>
</dbReference>
<accession>A0A401FTU9</accession>
<dbReference type="PROSITE" id="PS50893">
    <property type="entry name" value="ABC_TRANSPORTER_2"/>
    <property type="match status" value="1"/>
</dbReference>
<sequence>MPEAAVQWDNVSFTVRHGFWMRPRKIVHDIALDIGRGCALGLVGPNGAGKTTTIKLGAGLLRPETGQVSIFGRPAPEAASRKCLGLLTENQYIYPHLRLREWLVMLAGFSGLSARQSRQRLEAVLSAVDLTARADQMMHTLSKGQLQRAGLAQALIHEPEILFLDEPMSGLDPYWRYQVQQMLSDFKSRGGTILFSSHILADVERLSDSIALLEEGRICWRGNLSELSRNIKGYEALCRTDQTEILEKISVNGKPELQSEGGWRVSVPVDRKDELIRLASQGTITLDSLRPVREELEEILFRFTSRPAK</sequence>
<dbReference type="SUPFAM" id="SSF52540">
    <property type="entry name" value="P-loop containing nucleoside triphosphate hydrolases"/>
    <property type="match status" value="1"/>
</dbReference>
<evidence type="ECO:0000256" key="4">
    <source>
        <dbReference type="ARBA" id="ARBA00022840"/>
    </source>
</evidence>
<dbReference type="SMART" id="SM00382">
    <property type="entry name" value="AAA"/>
    <property type="match status" value="1"/>
</dbReference>
<reference evidence="7" key="1">
    <citation type="submission" date="2017-11" db="EMBL/GenBank/DDBJ databases">
        <authorList>
            <person name="Watanabe M."/>
            <person name="Kojima H."/>
        </authorList>
    </citation>
    <scope>NUCLEOTIDE SEQUENCE [LARGE SCALE GENOMIC DNA]</scope>
    <source>
        <strain evidence="7">Tokyo 01</strain>
    </source>
</reference>
<dbReference type="GO" id="GO:0016887">
    <property type="term" value="F:ATP hydrolysis activity"/>
    <property type="evidence" value="ECO:0007669"/>
    <property type="project" value="InterPro"/>
</dbReference>
<keyword evidence="2" id="KW-0813">Transport</keyword>
<dbReference type="GO" id="GO:0005524">
    <property type="term" value="F:ATP binding"/>
    <property type="evidence" value="ECO:0007669"/>
    <property type="project" value="UniProtKB-KW"/>
</dbReference>
<feature type="domain" description="ABC transporter" evidence="5">
    <location>
        <begin position="6"/>
        <end position="240"/>
    </location>
</feature>
<dbReference type="PROSITE" id="PS00211">
    <property type="entry name" value="ABC_TRANSPORTER_1"/>
    <property type="match status" value="1"/>
</dbReference>
<dbReference type="InterPro" id="IPR027417">
    <property type="entry name" value="P-loop_NTPase"/>
</dbReference>
<reference evidence="7" key="2">
    <citation type="submission" date="2019-01" db="EMBL/GenBank/DDBJ databases">
        <title>Genome sequence of Desulfonema ishimotonii strain Tokyo 01.</title>
        <authorList>
            <person name="Fukui M."/>
        </authorList>
    </citation>
    <scope>NUCLEOTIDE SEQUENCE [LARGE SCALE GENOMIC DNA]</scope>
    <source>
        <strain evidence="7">Tokyo 01</strain>
    </source>
</reference>
<comment type="similarity">
    <text evidence="1">Belongs to the ABC transporter superfamily.</text>
</comment>
<keyword evidence="3" id="KW-0547">Nucleotide-binding</keyword>
<organism evidence="6 7">
    <name type="scientific">Desulfonema ishimotonii</name>
    <dbReference type="NCBI Taxonomy" id="45657"/>
    <lineage>
        <taxon>Bacteria</taxon>
        <taxon>Pseudomonadati</taxon>
        <taxon>Thermodesulfobacteriota</taxon>
        <taxon>Desulfobacteria</taxon>
        <taxon>Desulfobacterales</taxon>
        <taxon>Desulfococcaceae</taxon>
        <taxon>Desulfonema</taxon>
    </lineage>
</organism>
<evidence type="ECO:0000313" key="7">
    <source>
        <dbReference type="Proteomes" id="UP000288096"/>
    </source>
</evidence>